<comment type="function">
    <text evidence="6">Probably involved in the biogenesis of the COX complex.</text>
</comment>
<proteinExistence type="inferred from homology"/>
<evidence type="ECO:0000256" key="2">
    <source>
        <dbReference type="ARBA" id="ARBA00007165"/>
    </source>
</evidence>
<dbReference type="InterPro" id="IPR045214">
    <property type="entry name" value="Surf1/Surf4"/>
</dbReference>
<name>A0A0R3T8F4_RODNA</name>
<comment type="subcellular location">
    <subcellularLocation>
        <location evidence="1">Membrane</location>
    </subcellularLocation>
    <subcellularLocation>
        <location evidence="6">Mitochondrion inner membrane</location>
        <topology evidence="6">Multi-pass membrane protein</topology>
    </subcellularLocation>
</comment>
<dbReference type="STRING" id="102285.A0A0R3T8F4"/>
<feature type="transmembrane region" description="Helical" evidence="6">
    <location>
        <begin position="85"/>
        <end position="103"/>
    </location>
</feature>
<evidence type="ECO:0000313" key="8">
    <source>
        <dbReference type="Proteomes" id="UP000278807"/>
    </source>
</evidence>
<dbReference type="GO" id="GO:0005743">
    <property type="term" value="C:mitochondrial inner membrane"/>
    <property type="evidence" value="ECO:0007669"/>
    <property type="project" value="UniProtKB-SubCell"/>
</dbReference>
<dbReference type="AlphaFoldDB" id="A0A0R3T8F4"/>
<evidence type="ECO:0000256" key="1">
    <source>
        <dbReference type="ARBA" id="ARBA00004370"/>
    </source>
</evidence>
<evidence type="ECO:0000256" key="3">
    <source>
        <dbReference type="ARBA" id="ARBA00022692"/>
    </source>
</evidence>
<dbReference type="Proteomes" id="UP000278807">
    <property type="component" value="Unassembled WGS sequence"/>
</dbReference>
<feature type="transmembrane region" description="Helical" evidence="6">
    <location>
        <begin position="326"/>
        <end position="346"/>
    </location>
</feature>
<evidence type="ECO:0000256" key="6">
    <source>
        <dbReference type="RuleBase" id="RU363076"/>
    </source>
</evidence>
<reference evidence="7 8" key="2">
    <citation type="submission" date="2018-11" db="EMBL/GenBank/DDBJ databases">
        <authorList>
            <consortium name="Pathogen Informatics"/>
        </authorList>
    </citation>
    <scope>NUCLEOTIDE SEQUENCE [LARGE SCALE GENOMIC DNA]</scope>
</reference>
<comment type="similarity">
    <text evidence="2 6">Belongs to the SURF1 family.</text>
</comment>
<evidence type="ECO:0000313" key="9">
    <source>
        <dbReference type="WBParaSite" id="HNAJ_0000334201-mRNA-1"/>
    </source>
</evidence>
<evidence type="ECO:0000313" key="7">
    <source>
        <dbReference type="EMBL" id="VDN99203.1"/>
    </source>
</evidence>
<dbReference type="WBParaSite" id="HNAJ_0000334201-mRNA-1">
    <property type="protein sequence ID" value="HNAJ_0000334201-mRNA-1"/>
    <property type="gene ID" value="HNAJ_0000334201"/>
</dbReference>
<dbReference type="PROSITE" id="PS51257">
    <property type="entry name" value="PROKAR_LIPOPROTEIN"/>
    <property type="match status" value="1"/>
</dbReference>
<dbReference type="PANTHER" id="PTHR23427">
    <property type="entry name" value="SURFEIT LOCUS PROTEIN"/>
    <property type="match status" value="1"/>
</dbReference>
<keyword evidence="4 6" id="KW-1133">Transmembrane helix</keyword>
<keyword evidence="8" id="KW-1185">Reference proteome</keyword>
<evidence type="ECO:0000256" key="4">
    <source>
        <dbReference type="ARBA" id="ARBA00022989"/>
    </source>
</evidence>
<dbReference type="Pfam" id="PF02104">
    <property type="entry name" value="SURF1"/>
    <property type="match status" value="1"/>
</dbReference>
<dbReference type="OrthoDB" id="10040024at2759"/>
<protein>
    <recommendedName>
        <fullName evidence="6">SURF1-like protein</fullName>
    </recommendedName>
</protein>
<keyword evidence="5 6" id="KW-0472">Membrane</keyword>
<dbReference type="EMBL" id="UZAE01001924">
    <property type="protein sequence ID" value="VDN99203.1"/>
    <property type="molecule type" value="Genomic_DNA"/>
</dbReference>
<keyword evidence="6" id="KW-0999">Mitochondrion inner membrane</keyword>
<gene>
    <name evidence="7" type="ORF">HNAJ_LOCUS3344</name>
</gene>
<sequence>MEEKWSSCSSCIPQVSLLVSCVIVAEVAVAVVPEITEETARTQVDMNNFSGFILRYMIRCQKPYGCIRKVGSVSEQNEKKLNPRHFLLLFCPITAFSLGYWQIKRRRWKLELLEKINSILPSPPIPLPKDAKASTDLPEFQPVIVTGRFDHSREVIVGPRAIITDEIPANAYGSAWGSRPIPGRPQKQSNLSDFGAPTPNGYCVITPFELKDRPGTYILVNRGFVPTMMRDPKTRPDGQIKGEVTITGCIRYNEKPPPFTPDPKLLHNTGEGQQPHRQYFSREVLRISQALNTLPIFIDANYESTVKGGPIGGQTRVVLHNHHTEYIITWFSLGAITMGMWMYWLFF</sequence>
<evidence type="ECO:0000256" key="5">
    <source>
        <dbReference type="ARBA" id="ARBA00023136"/>
    </source>
</evidence>
<organism evidence="9">
    <name type="scientific">Rodentolepis nana</name>
    <name type="common">Dwarf tapeworm</name>
    <name type="synonym">Hymenolepis nana</name>
    <dbReference type="NCBI Taxonomy" id="102285"/>
    <lineage>
        <taxon>Eukaryota</taxon>
        <taxon>Metazoa</taxon>
        <taxon>Spiralia</taxon>
        <taxon>Lophotrochozoa</taxon>
        <taxon>Platyhelminthes</taxon>
        <taxon>Cestoda</taxon>
        <taxon>Eucestoda</taxon>
        <taxon>Cyclophyllidea</taxon>
        <taxon>Hymenolepididae</taxon>
        <taxon>Rodentolepis</taxon>
    </lineage>
</organism>
<dbReference type="CDD" id="cd06662">
    <property type="entry name" value="SURF1"/>
    <property type="match status" value="1"/>
</dbReference>
<keyword evidence="6" id="KW-0496">Mitochondrion</keyword>
<keyword evidence="3 6" id="KW-0812">Transmembrane</keyword>
<accession>A0A0R3T8F4</accession>
<dbReference type="PROSITE" id="PS50895">
    <property type="entry name" value="SURF1"/>
    <property type="match status" value="1"/>
</dbReference>
<dbReference type="PANTHER" id="PTHR23427:SF2">
    <property type="entry name" value="SURFEIT LOCUS PROTEIN 1"/>
    <property type="match status" value="1"/>
</dbReference>
<dbReference type="GO" id="GO:0033617">
    <property type="term" value="P:mitochondrial respiratory chain complex IV assembly"/>
    <property type="evidence" value="ECO:0007669"/>
    <property type="project" value="TreeGrafter"/>
</dbReference>
<reference evidence="9" key="1">
    <citation type="submission" date="2017-02" db="UniProtKB">
        <authorList>
            <consortium name="WormBaseParasite"/>
        </authorList>
    </citation>
    <scope>IDENTIFICATION</scope>
</reference>
<feature type="transmembrane region" description="Helical" evidence="6">
    <location>
        <begin position="12"/>
        <end position="32"/>
    </location>
</feature>
<dbReference type="InterPro" id="IPR002994">
    <property type="entry name" value="Surf1/Shy1"/>
</dbReference>